<protein>
    <submittedName>
        <fullName evidence="3">Phosphonate ABC transporter substrate-binding protein</fullName>
    </submittedName>
</protein>
<comment type="caution">
    <text evidence="3">The sequence shown here is derived from an EMBL/GenBank/DDBJ whole genome shotgun (WGS) entry which is preliminary data.</text>
</comment>
<keyword evidence="4" id="KW-1185">Reference proteome</keyword>
<dbReference type="AlphaFoldDB" id="A0A2S6N8E2"/>
<dbReference type="EMBL" id="NHSJ01000070">
    <property type="protein sequence ID" value="PPQ30883.1"/>
    <property type="molecule type" value="Genomic_DNA"/>
</dbReference>
<name>A0A2S6N8E2_9HYPH</name>
<evidence type="ECO:0000313" key="4">
    <source>
        <dbReference type="Proteomes" id="UP000239089"/>
    </source>
</evidence>
<evidence type="ECO:0000256" key="1">
    <source>
        <dbReference type="ARBA" id="ARBA00007162"/>
    </source>
</evidence>
<dbReference type="PANTHER" id="PTHR35841:SF1">
    <property type="entry name" value="PHOSPHONATES-BINDING PERIPLASMIC PROTEIN"/>
    <property type="match status" value="1"/>
</dbReference>
<dbReference type="InterPro" id="IPR005770">
    <property type="entry name" value="PhnD"/>
</dbReference>
<dbReference type="Gene3D" id="3.40.190.10">
    <property type="entry name" value="Periplasmic binding protein-like II"/>
    <property type="match status" value="2"/>
</dbReference>
<organism evidence="3 4">
    <name type="scientific">Rhodoblastus sphagnicola</name>
    <dbReference type="NCBI Taxonomy" id="333368"/>
    <lineage>
        <taxon>Bacteria</taxon>
        <taxon>Pseudomonadati</taxon>
        <taxon>Pseudomonadota</taxon>
        <taxon>Alphaproteobacteria</taxon>
        <taxon>Hyphomicrobiales</taxon>
        <taxon>Rhodoblastaceae</taxon>
        <taxon>Rhodoblastus</taxon>
    </lineage>
</organism>
<evidence type="ECO:0000256" key="2">
    <source>
        <dbReference type="ARBA" id="ARBA00022729"/>
    </source>
</evidence>
<proteinExistence type="inferred from homology"/>
<reference evidence="3 4" key="1">
    <citation type="journal article" date="2018" name="Arch. Microbiol.">
        <title>New insights into the metabolic potential of the phototrophic purple bacterium Rhodopila globiformis DSM 161(T) from its draft genome sequence and evidence for a vanadium-dependent nitrogenase.</title>
        <authorList>
            <person name="Imhoff J.F."/>
            <person name="Rahn T."/>
            <person name="Kunzel S."/>
            <person name="Neulinger S.C."/>
        </authorList>
    </citation>
    <scope>NUCLEOTIDE SEQUENCE [LARGE SCALE GENOMIC DNA]</scope>
    <source>
        <strain evidence="3 4">DSM 16996</strain>
    </source>
</reference>
<dbReference type="Pfam" id="PF12974">
    <property type="entry name" value="Phosphonate-bd"/>
    <property type="match status" value="1"/>
</dbReference>
<dbReference type="Proteomes" id="UP000239089">
    <property type="component" value="Unassembled WGS sequence"/>
</dbReference>
<evidence type="ECO:0000313" key="3">
    <source>
        <dbReference type="EMBL" id="PPQ30883.1"/>
    </source>
</evidence>
<sequence>MLKFSRRLALGALVLLASPALAQEAAREAARPKKLVIGLLPTESAPTVMRLNEPLRAYLEQRLNLPVEVVVGANYAATSEALRFGRIDIAYLGPVTYILQSKHVGLKPFARPSHPEVGPTFLATIIVPADSKAKTLADLKGGEIAFGDPASTSGTWVPRWQLLHEGLVSERDYKLRVLGAHDAVALAVANGKVAAGGLSKPVFNRLIKEGKIDAAKVRVLQDSPPIPEYMWTFRDGLDPAFQEEIRKAFIEVKDPAALAVFRAEAFIPAVDADVDRVRQWIAAIQAVSAQTAWKPVEGPAAR</sequence>
<keyword evidence="2" id="KW-0732">Signal</keyword>
<dbReference type="PANTHER" id="PTHR35841">
    <property type="entry name" value="PHOSPHONATES-BINDING PERIPLASMIC PROTEIN"/>
    <property type="match status" value="1"/>
</dbReference>
<dbReference type="SUPFAM" id="SSF53850">
    <property type="entry name" value="Periplasmic binding protein-like II"/>
    <property type="match status" value="1"/>
</dbReference>
<gene>
    <name evidence="3" type="ORF">CCR94_11035</name>
</gene>
<dbReference type="RefSeq" id="WP_104507912.1">
    <property type="nucleotide sequence ID" value="NZ_JACIGC010000005.1"/>
</dbReference>
<dbReference type="GO" id="GO:0055085">
    <property type="term" value="P:transmembrane transport"/>
    <property type="evidence" value="ECO:0007669"/>
    <property type="project" value="InterPro"/>
</dbReference>
<accession>A0A2S6N8E2</accession>
<dbReference type="GO" id="GO:0043190">
    <property type="term" value="C:ATP-binding cassette (ABC) transporter complex"/>
    <property type="evidence" value="ECO:0007669"/>
    <property type="project" value="InterPro"/>
</dbReference>
<comment type="similarity">
    <text evidence="1">Belongs to the phosphate/phosphite/phosphonate binding protein family.</text>
</comment>
<dbReference type="OrthoDB" id="9802896at2"/>
<dbReference type="NCBIfam" id="TIGR01098">
    <property type="entry name" value="3A0109s03R"/>
    <property type="match status" value="1"/>
</dbReference>